<name>A0ABR7DF48_9CLOT</name>
<reference evidence="1 2" key="1">
    <citation type="submission" date="2020-08" db="EMBL/GenBank/DDBJ databases">
        <title>Genome public.</title>
        <authorList>
            <person name="Liu C."/>
            <person name="Sun Q."/>
        </authorList>
    </citation>
    <scope>NUCLEOTIDE SEQUENCE [LARGE SCALE GENOMIC DNA]</scope>
    <source>
        <strain evidence="1 2">NSJ-6</strain>
    </source>
</reference>
<proteinExistence type="predicted"/>
<dbReference type="RefSeq" id="WP_032119270.1">
    <property type="nucleotide sequence ID" value="NZ_JACOOO010000033.1"/>
</dbReference>
<organism evidence="1 2">
    <name type="scientific">Clostridium hominis</name>
    <dbReference type="NCBI Taxonomy" id="2763036"/>
    <lineage>
        <taxon>Bacteria</taxon>
        <taxon>Bacillati</taxon>
        <taxon>Bacillota</taxon>
        <taxon>Clostridia</taxon>
        <taxon>Eubacteriales</taxon>
        <taxon>Clostridiaceae</taxon>
        <taxon>Clostridium</taxon>
    </lineage>
</organism>
<dbReference type="Proteomes" id="UP000596929">
    <property type="component" value="Unassembled WGS sequence"/>
</dbReference>
<protein>
    <submittedName>
        <fullName evidence="1">Uncharacterized protein</fullName>
    </submittedName>
</protein>
<sequence>MELFKIKDLAFNSEEFLDNIEEFEDLIPIIKDLQENLTYEEINCVGDNDCCSKTDKNYIVEIEGYLDDEDEFYTKEELIQSGANIEGARLDPFIIRVYKCVECGKWIIDILE</sequence>
<accession>A0ABR7DF48</accession>
<evidence type="ECO:0000313" key="2">
    <source>
        <dbReference type="Proteomes" id="UP000596929"/>
    </source>
</evidence>
<evidence type="ECO:0000313" key="1">
    <source>
        <dbReference type="EMBL" id="MBC5630062.1"/>
    </source>
</evidence>
<gene>
    <name evidence="1" type="ORF">H8S20_14405</name>
</gene>
<comment type="caution">
    <text evidence="1">The sequence shown here is derived from an EMBL/GenBank/DDBJ whole genome shotgun (WGS) entry which is preliminary data.</text>
</comment>
<keyword evidence="2" id="KW-1185">Reference proteome</keyword>
<dbReference type="EMBL" id="JACOOO010000033">
    <property type="protein sequence ID" value="MBC5630062.1"/>
    <property type="molecule type" value="Genomic_DNA"/>
</dbReference>